<feature type="signal peptide" evidence="1">
    <location>
        <begin position="1"/>
        <end position="22"/>
    </location>
</feature>
<dbReference type="Proteomes" id="UP001163821">
    <property type="component" value="Unassembled WGS sequence"/>
</dbReference>
<dbReference type="Pfam" id="PF18935">
    <property type="entry name" value="DUF5683"/>
    <property type="match status" value="1"/>
</dbReference>
<evidence type="ECO:0000259" key="2">
    <source>
        <dbReference type="Pfam" id="PF18935"/>
    </source>
</evidence>
<dbReference type="AlphaFoldDB" id="A0AA42C7A6"/>
<keyword evidence="1" id="KW-0732">Signal</keyword>
<organism evidence="3 4">
    <name type="scientific">Gaoshiqia sediminis</name>
    <dbReference type="NCBI Taxonomy" id="2986998"/>
    <lineage>
        <taxon>Bacteria</taxon>
        <taxon>Pseudomonadati</taxon>
        <taxon>Bacteroidota</taxon>
        <taxon>Bacteroidia</taxon>
        <taxon>Marinilabiliales</taxon>
        <taxon>Prolixibacteraceae</taxon>
        <taxon>Gaoshiqia</taxon>
    </lineage>
</organism>
<protein>
    <submittedName>
        <fullName evidence="3">DUF5683 domain-containing protein</fullName>
    </submittedName>
</protein>
<evidence type="ECO:0000313" key="3">
    <source>
        <dbReference type="EMBL" id="MCW0483379.1"/>
    </source>
</evidence>
<sequence>MKPLQIGALLLLLLTTGFCASAQEQQVADSLVSSLEEPAHSPRKATIYSAVLPGLGQVYNKKYWKVPLIYAGFAGFIYAIDWNNDYFVLYRQAYADILDDDPNTNSFLDLDIEGHWDFTNASQVQQFATRLKRAKDYSRRNRDLVIIATAAFYAINIIDATVDAHFFNFDISDDLTMNWAPGPMFCSGQPLAGIHVSIRF</sequence>
<feature type="chain" id="PRO_5041428728" evidence="1">
    <location>
        <begin position="23"/>
        <end position="200"/>
    </location>
</feature>
<feature type="domain" description="DUF5683" evidence="2">
    <location>
        <begin position="40"/>
        <end position="200"/>
    </location>
</feature>
<accession>A0AA42C7A6</accession>
<name>A0AA42C7A6_9BACT</name>
<evidence type="ECO:0000313" key="4">
    <source>
        <dbReference type="Proteomes" id="UP001163821"/>
    </source>
</evidence>
<dbReference type="EMBL" id="JAPAAF010000016">
    <property type="protein sequence ID" value="MCW0483379.1"/>
    <property type="molecule type" value="Genomic_DNA"/>
</dbReference>
<dbReference type="RefSeq" id="WP_282591981.1">
    <property type="nucleotide sequence ID" value="NZ_JAPAAF010000016.1"/>
</dbReference>
<keyword evidence="4" id="KW-1185">Reference proteome</keyword>
<proteinExistence type="predicted"/>
<evidence type="ECO:0000256" key="1">
    <source>
        <dbReference type="SAM" id="SignalP"/>
    </source>
</evidence>
<gene>
    <name evidence="3" type="ORF">N2K84_11600</name>
</gene>
<comment type="caution">
    <text evidence="3">The sequence shown here is derived from an EMBL/GenBank/DDBJ whole genome shotgun (WGS) entry which is preliminary data.</text>
</comment>
<reference evidence="3" key="1">
    <citation type="submission" date="2022-10" db="EMBL/GenBank/DDBJ databases">
        <title>Gaoshiqiia sediminis gen. nov., sp. nov., isolated from coastal sediment.</title>
        <authorList>
            <person name="Yu W.X."/>
            <person name="Mu D.S."/>
            <person name="Du J.Z."/>
            <person name="Liang Y.Q."/>
        </authorList>
    </citation>
    <scope>NUCLEOTIDE SEQUENCE</scope>
    <source>
        <strain evidence="3">A06</strain>
    </source>
</reference>
<dbReference type="InterPro" id="IPR043738">
    <property type="entry name" value="DUF5683"/>
</dbReference>